<protein>
    <submittedName>
        <fullName evidence="3">Rhodanese-related sulfurtransferase</fullName>
    </submittedName>
</protein>
<dbReference type="EMBL" id="QGHC01000008">
    <property type="protein sequence ID" value="PWK85802.1"/>
    <property type="molecule type" value="Genomic_DNA"/>
</dbReference>
<dbReference type="PANTHER" id="PTHR44086">
    <property type="entry name" value="THIOSULFATE SULFURTRANSFERASE RDL2, MITOCHONDRIAL-RELATED"/>
    <property type="match status" value="1"/>
</dbReference>
<dbReference type="PANTHER" id="PTHR44086:SF10">
    <property type="entry name" value="THIOSULFATE SULFURTRANSFERASE_RHODANESE-LIKE DOMAIN-CONTAINING PROTEIN 3"/>
    <property type="match status" value="1"/>
</dbReference>
<reference evidence="3 4" key="1">
    <citation type="submission" date="2018-05" db="EMBL/GenBank/DDBJ databases">
        <title>Genomic Encyclopedia of Type Strains, Phase IV (KMG-IV): sequencing the most valuable type-strain genomes for metagenomic binning, comparative biology and taxonomic classification.</title>
        <authorList>
            <person name="Goeker M."/>
        </authorList>
    </citation>
    <scope>NUCLEOTIDE SEQUENCE [LARGE SCALE GENOMIC DNA]</scope>
    <source>
        <strain evidence="3 4">DSM 14263</strain>
    </source>
</reference>
<dbReference type="PROSITE" id="PS50206">
    <property type="entry name" value="RHODANESE_3"/>
    <property type="match status" value="1"/>
</dbReference>
<name>A0A316I0K5_9GAMM</name>
<dbReference type="AlphaFoldDB" id="A0A316I0K5"/>
<keyword evidence="4" id="KW-1185">Reference proteome</keyword>
<feature type="signal peptide" evidence="1">
    <location>
        <begin position="1"/>
        <end position="29"/>
    </location>
</feature>
<dbReference type="InterPro" id="IPR001763">
    <property type="entry name" value="Rhodanese-like_dom"/>
</dbReference>
<keyword evidence="1" id="KW-0732">Signal</keyword>
<accession>A0A316I0K5</accession>
<dbReference type="RefSeq" id="WP_109723932.1">
    <property type="nucleotide sequence ID" value="NZ_MSZV01000089.1"/>
</dbReference>
<dbReference type="SMART" id="SM00450">
    <property type="entry name" value="RHOD"/>
    <property type="match status" value="1"/>
</dbReference>
<evidence type="ECO:0000256" key="1">
    <source>
        <dbReference type="SAM" id="SignalP"/>
    </source>
</evidence>
<dbReference type="CDD" id="cd00158">
    <property type="entry name" value="RHOD"/>
    <property type="match status" value="1"/>
</dbReference>
<keyword evidence="3" id="KW-0808">Transferase</keyword>
<comment type="caution">
    <text evidence="3">The sequence shown here is derived from an EMBL/GenBank/DDBJ whole genome shotgun (WGS) entry which is preliminary data.</text>
</comment>
<sequence length="143" mass="15471">MTTKPSTGRCARALRTLFLLLPALSGVHAGDAPLGPAQWRARQARPDAPLLLDVRHADEYRDGHIAGALNIPLEQLAARHGALGVPRGGEIVVYCVSGRRAGKARELLESLGYTHVRLLDGSLEAWRAQHLPLVREGGEPSHR</sequence>
<dbReference type="OrthoDB" id="9814704at2"/>
<dbReference type="GO" id="GO:0004792">
    <property type="term" value="F:thiosulfate-cyanide sulfurtransferase activity"/>
    <property type="evidence" value="ECO:0007669"/>
    <property type="project" value="TreeGrafter"/>
</dbReference>
<dbReference type="Proteomes" id="UP000245812">
    <property type="component" value="Unassembled WGS sequence"/>
</dbReference>
<organism evidence="3 4">
    <name type="scientific">Fulvimonas soli</name>
    <dbReference type="NCBI Taxonomy" id="155197"/>
    <lineage>
        <taxon>Bacteria</taxon>
        <taxon>Pseudomonadati</taxon>
        <taxon>Pseudomonadota</taxon>
        <taxon>Gammaproteobacteria</taxon>
        <taxon>Lysobacterales</taxon>
        <taxon>Rhodanobacteraceae</taxon>
        <taxon>Fulvimonas</taxon>
    </lineage>
</organism>
<dbReference type="Gene3D" id="3.40.250.10">
    <property type="entry name" value="Rhodanese-like domain"/>
    <property type="match status" value="1"/>
</dbReference>
<evidence type="ECO:0000313" key="3">
    <source>
        <dbReference type="EMBL" id="PWK85802.1"/>
    </source>
</evidence>
<evidence type="ECO:0000259" key="2">
    <source>
        <dbReference type="PROSITE" id="PS50206"/>
    </source>
</evidence>
<feature type="chain" id="PRO_5016233331" evidence="1">
    <location>
        <begin position="30"/>
        <end position="143"/>
    </location>
</feature>
<evidence type="ECO:0000313" key="4">
    <source>
        <dbReference type="Proteomes" id="UP000245812"/>
    </source>
</evidence>
<dbReference type="SUPFAM" id="SSF52821">
    <property type="entry name" value="Rhodanese/Cell cycle control phosphatase"/>
    <property type="match status" value="1"/>
</dbReference>
<proteinExistence type="predicted"/>
<gene>
    <name evidence="3" type="ORF">C7456_10897</name>
</gene>
<dbReference type="Pfam" id="PF00581">
    <property type="entry name" value="Rhodanese"/>
    <property type="match status" value="1"/>
</dbReference>
<dbReference type="InterPro" id="IPR036873">
    <property type="entry name" value="Rhodanese-like_dom_sf"/>
</dbReference>
<feature type="domain" description="Rhodanese" evidence="2">
    <location>
        <begin position="45"/>
        <end position="135"/>
    </location>
</feature>